<evidence type="ECO:0000259" key="7">
    <source>
        <dbReference type="PROSITE" id="PS50059"/>
    </source>
</evidence>
<dbReference type="PANTHER" id="PTHR43811">
    <property type="entry name" value="FKBP-TYPE PEPTIDYL-PROLYL CIS-TRANS ISOMERASE FKPA"/>
    <property type="match status" value="1"/>
</dbReference>
<dbReference type="Proteomes" id="UP000290037">
    <property type="component" value="Unassembled WGS sequence"/>
</dbReference>
<dbReference type="Proteomes" id="UP000184240">
    <property type="component" value="Unassembled WGS sequence"/>
</dbReference>
<keyword evidence="3 5" id="KW-0697">Rotamase</keyword>
<reference evidence="8 11" key="3">
    <citation type="submission" date="2018-07" db="EMBL/GenBank/DDBJ databases">
        <title>Leeuwenhoekiella genomics.</title>
        <authorList>
            <person name="Tahon G."/>
            <person name="Willems A."/>
        </authorList>
    </citation>
    <scope>NUCLEOTIDE SEQUENCE [LARGE SCALE GENOMIC DNA]</scope>
    <source>
        <strain evidence="8 11">LMG 24856</strain>
    </source>
</reference>
<reference evidence="10" key="1">
    <citation type="submission" date="2016-11" db="EMBL/GenBank/DDBJ databases">
        <authorList>
            <person name="Varghese N."/>
            <person name="Submissions S."/>
        </authorList>
    </citation>
    <scope>NUCLEOTIDE SEQUENCE [LARGE SCALE GENOMIC DNA]</scope>
    <source>
        <strain evidence="10">DSM 19859</strain>
    </source>
</reference>
<dbReference type="GO" id="GO:0003755">
    <property type="term" value="F:peptidyl-prolyl cis-trans isomerase activity"/>
    <property type="evidence" value="ECO:0007669"/>
    <property type="project" value="UniProtKB-UniRule"/>
</dbReference>
<dbReference type="InterPro" id="IPR001179">
    <property type="entry name" value="PPIase_FKBP_dom"/>
</dbReference>
<comment type="similarity">
    <text evidence="2 6">Belongs to the FKBP-type PPIase family.</text>
</comment>
<dbReference type="EMBL" id="FQXT01000001">
    <property type="protein sequence ID" value="SHH40487.1"/>
    <property type="molecule type" value="Genomic_DNA"/>
</dbReference>
<evidence type="ECO:0000256" key="4">
    <source>
        <dbReference type="ARBA" id="ARBA00023235"/>
    </source>
</evidence>
<dbReference type="Gene3D" id="3.10.50.40">
    <property type="match status" value="1"/>
</dbReference>
<dbReference type="Pfam" id="PF00254">
    <property type="entry name" value="FKBP_C"/>
    <property type="match status" value="1"/>
</dbReference>
<dbReference type="RefSeq" id="WP_072979249.1">
    <property type="nucleotide sequence ID" value="NZ_FQXT01000001.1"/>
</dbReference>
<proteinExistence type="inferred from homology"/>
<evidence type="ECO:0000256" key="3">
    <source>
        <dbReference type="ARBA" id="ARBA00023110"/>
    </source>
</evidence>
<dbReference type="SUPFAM" id="SSF54534">
    <property type="entry name" value="FKBP-like"/>
    <property type="match status" value="1"/>
</dbReference>
<keyword evidence="11" id="KW-1185">Reference proteome</keyword>
<evidence type="ECO:0000313" key="8">
    <source>
        <dbReference type="EMBL" id="RXG28901.1"/>
    </source>
</evidence>
<evidence type="ECO:0000313" key="11">
    <source>
        <dbReference type="Proteomes" id="UP000290037"/>
    </source>
</evidence>
<evidence type="ECO:0000313" key="10">
    <source>
        <dbReference type="Proteomes" id="UP000184240"/>
    </source>
</evidence>
<dbReference type="AlphaFoldDB" id="A0A1M5SPZ1"/>
<dbReference type="PANTHER" id="PTHR43811:SF19">
    <property type="entry name" value="39 KDA FK506-BINDING NUCLEAR PROTEIN"/>
    <property type="match status" value="1"/>
</dbReference>
<reference evidence="9" key="2">
    <citation type="submission" date="2016-11" db="EMBL/GenBank/DDBJ databases">
        <authorList>
            <person name="Jaros S."/>
            <person name="Januszkiewicz K."/>
            <person name="Wedrychowicz H."/>
        </authorList>
    </citation>
    <scope>NUCLEOTIDE SEQUENCE [LARGE SCALE GENOMIC DNA]</scope>
    <source>
        <strain evidence="9">DSM 19859</strain>
    </source>
</reference>
<gene>
    <name evidence="8" type="ORF">DSM01_2363</name>
    <name evidence="9" type="ORF">SAMN04487999_0113</name>
</gene>
<evidence type="ECO:0000256" key="1">
    <source>
        <dbReference type="ARBA" id="ARBA00000971"/>
    </source>
</evidence>
<organism evidence="9 10">
    <name type="scientific">Leeuwenhoekiella palythoae</name>
    <dbReference type="NCBI Taxonomy" id="573501"/>
    <lineage>
        <taxon>Bacteria</taxon>
        <taxon>Pseudomonadati</taxon>
        <taxon>Bacteroidota</taxon>
        <taxon>Flavobacteriia</taxon>
        <taxon>Flavobacteriales</taxon>
        <taxon>Flavobacteriaceae</taxon>
        <taxon>Leeuwenhoekiella</taxon>
    </lineage>
</organism>
<dbReference type="OrthoDB" id="9814548at2"/>
<dbReference type="EC" id="5.2.1.8" evidence="6"/>
<name>A0A1M5SPZ1_9FLAO</name>
<accession>A0A1M5SPZ1</accession>
<dbReference type="PROSITE" id="PS51257">
    <property type="entry name" value="PROKAR_LIPOPROTEIN"/>
    <property type="match status" value="1"/>
</dbReference>
<evidence type="ECO:0000256" key="2">
    <source>
        <dbReference type="ARBA" id="ARBA00006577"/>
    </source>
</evidence>
<sequence length="167" mass="17962">MRLTNTTTYFKLFAASIGLATLISCGTDDTNYETPITETDEEAFERNEAEILAYIEANELEATRTDSGLYYVIETEGTGETPSSSANVTVTYKGYFLNDSVFDQAVNPIEFNLANVIAGFREGISLMKEGGTATLLMPAKLAYGASGAGPIPPNTALVFDIELIATE</sequence>
<evidence type="ECO:0000313" key="9">
    <source>
        <dbReference type="EMBL" id="SHH40487.1"/>
    </source>
</evidence>
<dbReference type="PROSITE" id="PS50059">
    <property type="entry name" value="FKBP_PPIASE"/>
    <property type="match status" value="1"/>
</dbReference>
<dbReference type="EMBL" id="QOVN01000004">
    <property type="protein sequence ID" value="RXG28901.1"/>
    <property type="molecule type" value="Genomic_DNA"/>
</dbReference>
<evidence type="ECO:0000256" key="5">
    <source>
        <dbReference type="PROSITE-ProRule" id="PRU00277"/>
    </source>
</evidence>
<comment type="catalytic activity">
    <reaction evidence="1 5 6">
        <text>[protein]-peptidylproline (omega=180) = [protein]-peptidylproline (omega=0)</text>
        <dbReference type="Rhea" id="RHEA:16237"/>
        <dbReference type="Rhea" id="RHEA-COMP:10747"/>
        <dbReference type="Rhea" id="RHEA-COMP:10748"/>
        <dbReference type="ChEBI" id="CHEBI:83833"/>
        <dbReference type="ChEBI" id="CHEBI:83834"/>
        <dbReference type="EC" id="5.2.1.8"/>
    </reaction>
</comment>
<keyword evidence="4 5" id="KW-0413">Isomerase</keyword>
<dbReference type="InterPro" id="IPR046357">
    <property type="entry name" value="PPIase_dom_sf"/>
</dbReference>
<evidence type="ECO:0000256" key="6">
    <source>
        <dbReference type="RuleBase" id="RU003915"/>
    </source>
</evidence>
<feature type="domain" description="PPIase FKBP-type" evidence="7">
    <location>
        <begin position="85"/>
        <end position="167"/>
    </location>
</feature>
<dbReference type="STRING" id="573501.SAMN04487999_0113"/>
<protein>
    <recommendedName>
        <fullName evidence="6">Peptidyl-prolyl cis-trans isomerase</fullName>
        <ecNumber evidence="6">5.2.1.8</ecNumber>
    </recommendedName>
</protein>